<comment type="caution">
    <text evidence="3">The sequence shown here is derived from an EMBL/GenBank/DDBJ whole genome shotgun (WGS) entry which is preliminary data.</text>
</comment>
<dbReference type="EMBL" id="JAHLQT010044723">
    <property type="protein sequence ID" value="KAG7154253.1"/>
    <property type="molecule type" value="Genomic_DNA"/>
</dbReference>
<feature type="compositionally biased region" description="Low complexity" evidence="1">
    <location>
        <begin position="208"/>
        <end position="220"/>
    </location>
</feature>
<evidence type="ECO:0000256" key="2">
    <source>
        <dbReference type="SAM" id="Phobius"/>
    </source>
</evidence>
<accession>A0A8J5MJY4</accession>
<sequence length="608" mass="66823">MCTDHTACFPGCQVACSFYMDKTGSGRGGASPFLDTPPLRLPAFLPPPRVSGRSQVTWGPPDWSANAGSSSQDDVISREDVISRDDLRSRDDVIYVMLMHGDGGWREIVQTSATTARIPPEATWPLRVRLLAVNQQGLVAVSEVSLNLDNISKDHLPNFFDVPDYRDHHHLHDTPTTEVPYGYKLKAGRTQPPSPVGGESVISFPNNSSVFDSSGDGSSSHPGHTLDYTPIHPAGQTHPHTAYNQDKSEPPPQAASVDPSWTLQIVDVELGTLAEVMVSWAPRGSGRVEYLLSWIEESGFVSGHLLTDQVTSELSLWPGQAYFIQVELIDSQGNAVLKSLSTPVMFKPTSPSSSSTSKSSHTFITTFPFISTTKTDVTSSTTPSLIQSKSSEEDSRSEKRLLRHGSVSLGPVLKNDDLHDFMQDQGLEVDLFPEGRSTSFTEYSEKNEQIQGNNAEPRDVVQGVTERRLVPLAEVSSREILTTGTSDRISQVIVWCVGVGIGVLLLLTLCSLVIWLLNRCRKSSRNEEYPADRLEGFRSSYRTEIAQQQNVRNQATSWTFENFCSASKKSKLAPARKEMVASGIDSASLVENYVIMLESPPPTRKMRP</sequence>
<keyword evidence="2" id="KW-1133">Transmembrane helix</keyword>
<proteinExistence type="predicted"/>
<keyword evidence="4" id="KW-1185">Reference proteome</keyword>
<feature type="compositionally biased region" description="Basic and acidic residues" evidence="1">
    <location>
        <begin position="390"/>
        <end position="400"/>
    </location>
</feature>
<feature type="region of interest" description="Disordered" evidence="1">
    <location>
        <begin position="51"/>
        <end position="74"/>
    </location>
</feature>
<gene>
    <name evidence="3" type="ORF">Hamer_G024526</name>
</gene>
<keyword evidence="2" id="KW-0472">Membrane</keyword>
<feature type="region of interest" description="Disordered" evidence="1">
    <location>
        <begin position="171"/>
        <end position="257"/>
    </location>
</feature>
<evidence type="ECO:0000256" key="1">
    <source>
        <dbReference type="SAM" id="MobiDB-lite"/>
    </source>
</evidence>
<evidence type="ECO:0000313" key="4">
    <source>
        <dbReference type="Proteomes" id="UP000747542"/>
    </source>
</evidence>
<reference evidence="3" key="1">
    <citation type="journal article" date="2021" name="Sci. Adv.">
        <title>The American lobster genome reveals insights on longevity, neural, and immune adaptations.</title>
        <authorList>
            <person name="Polinski J.M."/>
            <person name="Zimin A.V."/>
            <person name="Clark K.F."/>
            <person name="Kohn A.B."/>
            <person name="Sadowski N."/>
            <person name="Timp W."/>
            <person name="Ptitsyn A."/>
            <person name="Khanna P."/>
            <person name="Romanova D.Y."/>
            <person name="Williams P."/>
            <person name="Greenwood S.J."/>
            <person name="Moroz L.L."/>
            <person name="Walt D.R."/>
            <person name="Bodnar A.G."/>
        </authorList>
    </citation>
    <scope>NUCLEOTIDE SEQUENCE</scope>
    <source>
        <strain evidence="3">GMGI-L3</strain>
    </source>
</reference>
<feature type="compositionally biased region" description="Low complexity" evidence="1">
    <location>
        <begin position="374"/>
        <end position="384"/>
    </location>
</feature>
<dbReference type="Proteomes" id="UP000747542">
    <property type="component" value="Unassembled WGS sequence"/>
</dbReference>
<organism evidence="3 4">
    <name type="scientific">Homarus americanus</name>
    <name type="common">American lobster</name>
    <dbReference type="NCBI Taxonomy" id="6706"/>
    <lineage>
        <taxon>Eukaryota</taxon>
        <taxon>Metazoa</taxon>
        <taxon>Ecdysozoa</taxon>
        <taxon>Arthropoda</taxon>
        <taxon>Crustacea</taxon>
        <taxon>Multicrustacea</taxon>
        <taxon>Malacostraca</taxon>
        <taxon>Eumalacostraca</taxon>
        <taxon>Eucarida</taxon>
        <taxon>Decapoda</taxon>
        <taxon>Pleocyemata</taxon>
        <taxon>Astacidea</taxon>
        <taxon>Nephropoidea</taxon>
        <taxon>Nephropidae</taxon>
        <taxon>Homarus</taxon>
    </lineage>
</organism>
<protein>
    <submittedName>
        <fullName evidence="3">Uncharacterized protein</fullName>
    </submittedName>
</protein>
<feature type="transmembrane region" description="Helical" evidence="2">
    <location>
        <begin position="492"/>
        <end position="517"/>
    </location>
</feature>
<evidence type="ECO:0000313" key="3">
    <source>
        <dbReference type="EMBL" id="KAG7154253.1"/>
    </source>
</evidence>
<name>A0A8J5MJY4_HOMAM</name>
<dbReference type="AlphaFoldDB" id="A0A8J5MJY4"/>
<keyword evidence="2" id="KW-0812">Transmembrane</keyword>
<feature type="region of interest" description="Disordered" evidence="1">
    <location>
        <begin position="374"/>
        <end position="401"/>
    </location>
</feature>